<dbReference type="EMBL" id="WUMV01000003">
    <property type="protein sequence ID" value="MXN64667.1"/>
    <property type="molecule type" value="Genomic_DNA"/>
</dbReference>
<evidence type="ECO:0000313" key="4">
    <source>
        <dbReference type="Proteomes" id="UP000433101"/>
    </source>
</evidence>
<evidence type="ECO:0000259" key="2">
    <source>
        <dbReference type="SMART" id="SM00998"/>
    </source>
</evidence>
<protein>
    <submittedName>
        <fullName evidence="3">3-carboxy-cis,cis-muconate cycloisomerase</fullName>
    </submittedName>
</protein>
<dbReference type="Gene3D" id="1.20.200.10">
    <property type="entry name" value="Fumarase/aspartase (Central domain)"/>
    <property type="match status" value="1"/>
</dbReference>
<evidence type="ECO:0000256" key="1">
    <source>
        <dbReference type="ARBA" id="ARBA00034772"/>
    </source>
</evidence>
<dbReference type="Gene3D" id="1.10.40.30">
    <property type="entry name" value="Fumarase/aspartase (C-terminal domain)"/>
    <property type="match status" value="1"/>
</dbReference>
<keyword evidence="4" id="KW-1185">Reference proteome</keyword>
<dbReference type="SUPFAM" id="SSF48557">
    <property type="entry name" value="L-aspartase-like"/>
    <property type="match status" value="1"/>
</dbReference>
<dbReference type="SMART" id="SM00998">
    <property type="entry name" value="ADSL_C"/>
    <property type="match status" value="1"/>
</dbReference>
<dbReference type="PRINTS" id="PR00149">
    <property type="entry name" value="FUMRATELYASE"/>
</dbReference>
<dbReference type="AlphaFoldDB" id="A0A7X3S7E0"/>
<dbReference type="InterPro" id="IPR000362">
    <property type="entry name" value="Fumarate_lyase_fam"/>
</dbReference>
<dbReference type="Pfam" id="PF00206">
    <property type="entry name" value="Lyase_1"/>
    <property type="match status" value="1"/>
</dbReference>
<feature type="domain" description="Adenylosuccinate lyase C-terminal" evidence="2">
    <location>
        <begin position="364"/>
        <end position="438"/>
    </location>
</feature>
<dbReference type="InterPro" id="IPR022761">
    <property type="entry name" value="Fumarate_lyase_N"/>
</dbReference>
<comment type="caution">
    <text evidence="3">The sequence shown here is derived from an EMBL/GenBank/DDBJ whole genome shotgun (WGS) entry which is preliminary data.</text>
</comment>
<dbReference type="GO" id="GO:0016853">
    <property type="term" value="F:isomerase activity"/>
    <property type="evidence" value="ECO:0007669"/>
    <property type="project" value="UniProtKB-KW"/>
</dbReference>
<dbReference type="InterPro" id="IPR008948">
    <property type="entry name" value="L-Aspartase-like"/>
</dbReference>
<accession>A0A7X3S7E0</accession>
<gene>
    <name evidence="3" type="ORF">GR183_07100</name>
</gene>
<keyword evidence="3" id="KW-0413">Isomerase</keyword>
<dbReference type="PRINTS" id="PR00145">
    <property type="entry name" value="ARGSUCLYASE"/>
</dbReference>
<sequence>MAISPLDSTLYSGLFGDSEVANLLSDEAELRAMVEVEIALARVQARHGLISAEAAKVVENTLSGVEIDPKVFLLATTSAGVPVPGLVAKLREISGGSAADSLHFGSTSQDIVDTGLMLRLKRIIGLFEHRLKSLVGDISALAREHRATPMAARTRGQMATPISFGLRAANWARDLARELHALREIAENGLFLQFGGASGDLAAMSKDRALLRRIEADLAGDLGLKSSAPWMTGRAPFLDIATRFTAITNTTAKIGADVLIGTRSEIGEFDLADSGGSSTMPQKKNPVKAEVLVALARLNASLLGALAATGVHAEERDGASWMGEWLTLPQIAAATGASLLRAQELISGLKPDLERMKAAIDASNGLMLAEAASFALMEHMPRSEAQALVKKAANSVRYSGKHLLDEIRHLTDAKVDWDALRSSVKTADAAADMTDRLLEEAEIPLIES</sequence>
<dbReference type="PROSITE" id="PS00163">
    <property type="entry name" value="FUMARATE_LYASES"/>
    <property type="match status" value="1"/>
</dbReference>
<dbReference type="InterPro" id="IPR019468">
    <property type="entry name" value="AdenyloSucc_lyase_C"/>
</dbReference>
<reference evidence="3 4" key="1">
    <citation type="submission" date="2019-12" db="EMBL/GenBank/DDBJ databases">
        <authorList>
            <person name="Li M."/>
        </authorList>
    </citation>
    <scope>NUCLEOTIDE SEQUENCE [LARGE SCALE GENOMIC DNA]</scope>
    <source>
        <strain evidence="3 4">GBMRC 2046</strain>
    </source>
</reference>
<dbReference type="PANTHER" id="PTHR43172:SF2">
    <property type="entry name" value="ADENYLOSUCCINATE LYASE C-TERMINAL DOMAIN-CONTAINING PROTEIN"/>
    <property type="match status" value="1"/>
</dbReference>
<dbReference type="InterPro" id="IPR020557">
    <property type="entry name" value="Fumarate_lyase_CS"/>
</dbReference>
<comment type="similarity">
    <text evidence="1">Belongs to the class-II fumarase/aspartase family.</text>
</comment>
<organism evidence="3 4">
    <name type="scientific">Stappia sediminis</name>
    <dbReference type="NCBI Taxonomy" id="2692190"/>
    <lineage>
        <taxon>Bacteria</taxon>
        <taxon>Pseudomonadati</taxon>
        <taxon>Pseudomonadota</taxon>
        <taxon>Alphaproteobacteria</taxon>
        <taxon>Hyphomicrobiales</taxon>
        <taxon>Stappiaceae</taxon>
        <taxon>Stappia</taxon>
    </lineage>
</organism>
<dbReference type="RefSeq" id="WP_160774927.1">
    <property type="nucleotide sequence ID" value="NZ_WUMV01000003.1"/>
</dbReference>
<evidence type="ECO:0000313" key="3">
    <source>
        <dbReference type="EMBL" id="MXN64667.1"/>
    </source>
</evidence>
<dbReference type="PANTHER" id="PTHR43172">
    <property type="entry name" value="ADENYLOSUCCINATE LYASE"/>
    <property type="match status" value="1"/>
</dbReference>
<proteinExistence type="inferred from homology"/>
<name>A0A7X3S7E0_9HYPH</name>
<dbReference type="Proteomes" id="UP000433101">
    <property type="component" value="Unassembled WGS sequence"/>
</dbReference>
<dbReference type="GO" id="GO:0016829">
    <property type="term" value="F:lyase activity"/>
    <property type="evidence" value="ECO:0007669"/>
    <property type="project" value="UniProtKB-ARBA"/>
</dbReference>